<reference evidence="2" key="1">
    <citation type="submission" date="2016-11" db="EMBL/GenBank/DDBJ databases">
        <authorList>
            <person name="Varghese N."/>
            <person name="Submissions S."/>
        </authorList>
    </citation>
    <scope>NUCLEOTIDE SEQUENCE [LARGE SCALE GENOMIC DNA]</scope>
    <source>
        <strain evidence="2">DSM 15449</strain>
    </source>
</reference>
<evidence type="ECO:0000313" key="2">
    <source>
        <dbReference type="Proteomes" id="UP000183954"/>
    </source>
</evidence>
<dbReference type="RefSeq" id="WP_143187562.1">
    <property type="nucleotide sequence ID" value="NZ_FQXJ01000004.1"/>
</dbReference>
<protein>
    <submittedName>
        <fullName evidence="1">Uncharacterized protein</fullName>
    </submittedName>
</protein>
<gene>
    <name evidence="1" type="ORF">SAMN02746098_01401</name>
</gene>
<dbReference type="AlphaFoldDB" id="A0A1M5VLR9"/>
<proteinExistence type="predicted"/>
<keyword evidence="2" id="KW-1185">Reference proteome</keyword>
<evidence type="ECO:0000313" key="1">
    <source>
        <dbReference type="EMBL" id="SHH76181.1"/>
    </source>
</evidence>
<dbReference type="EMBL" id="FQXJ01000004">
    <property type="protein sequence ID" value="SHH76181.1"/>
    <property type="molecule type" value="Genomic_DNA"/>
</dbReference>
<dbReference type="Proteomes" id="UP000183954">
    <property type="component" value="Unassembled WGS sequence"/>
</dbReference>
<organism evidence="1 2">
    <name type="scientific">Desulfosporosinus lacus DSM 15449</name>
    <dbReference type="NCBI Taxonomy" id="1121420"/>
    <lineage>
        <taxon>Bacteria</taxon>
        <taxon>Bacillati</taxon>
        <taxon>Bacillota</taxon>
        <taxon>Clostridia</taxon>
        <taxon>Eubacteriales</taxon>
        <taxon>Desulfitobacteriaceae</taxon>
        <taxon>Desulfosporosinus</taxon>
    </lineage>
</organism>
<accession>A0A1M5VLR9</accession>
<sequence length="44" mass="4850">MKHKKDANDNSKGRFDQIIAKNIFLTSGRELVSILSPCGSRSGE</sequence>
<name>A0A1M5VLR9_9FIRM</name>
<dbReference type="STRING" id="1121420.SAMN02746098_01401"/>